<organism evidence="2 3">
    <name type="scientific">Tigriopus californicus</name>
    <name type="common">Marine copepod</name>
    <dbReference type="NCBI Taxonomy" id="6832"/>
    <lineage>
        <taxon>Eukaryota</taxon>
        <taxon>Metazoa</taxon>
        <taxon>Ecdysozoa</taxon>
        <taxon>Arthropoda</taxon>
        <taxon>Crustacea</taxon>
        <taxon>Multicrustacea</taxon>
        <taxon>Hexanauplia</taxon>
        <taxon>Copepoda</taxon>
        <taxon>Harpacticoida</taxon>
        <taxon>Harpacticidae</taxon>
        <taxon>Tigriopus</taxon>
    </lineage>
</organism>
<feature type="region of interest" description="Disordered" evidence="1">
    <location>
        <begin position="830"/>
        <end position="855"/>
    </location>
</feature>
<proteinExistence type="predicted"/>
<accession>A0A553PSM7</accession>
<evidence type="ECO:0000313" key="3">
    <source>
        <dbReference type="Proteomes" id="UP000318571"/>
    </source>
</evidence>
<reference evidence="2 3" key="1">
    <citation type="journal article" date="2018" name="Nat. Ecol. Evol.">
        <title>Genomic signatures of mitonuclear coevolution across populations of Tigriopus californicus.</title>
        <authorList>
            <person name="Barreto F.S."/>
            <person name="Watson E.T."/>
            <person name="Lima T.G."/>
            <person name="Willett C.S."/>
            <person name="Edmands S."/>
            <person name="Li W."/>
            <person name="Burton R.S."/>
        </authorList>
    </citation>
    <scope>NUCLEOTIDE SEQUENCE [LARGE SCALE GENOMIC DNA]</scope>
    <source>
        <strain evidence="2 3">San Diego</strain>
    </source>
</reference>
<dbReference type="AlphaFoldDB" id="A0A553PSM7"/>
<evidence type="ECO:0000313" key="2">
    <source>
        <dbReference type="EMBL" id="TRY80665.1"/>
    </source>
</evidence>
<sequence>MATQPTLNLASYVKTYMDSVAKNRQYLDGAFFRRFNHPYGFMEEPLAIWTLRSIGSAVAKALKLEQTQYYRNCSFLIDVPAKMPSVYSFLDRNWLPKDETMEPSRYQGIGNEPGNDVLHFTSEDIKRFLRLSLRSPQWVTFKAVAVLAHCGQLKCSQLQFIKWGDMELSEMGLRIKHPLRADGSTFMVPFDDHDVLGCQASKLRKYVVACRACRPNNEDDSPLIRAFSHKIHMKSEMSITELRDIPRRIAEVLELSNPERYLDRAFVNSKDVHLSEDSDDDQDDQNLDISNKEYHRRAWKEWQRFAKFFGCKKTQSEEDYATYFRHLKETQGDSVNSILRKYSLLNLMHKRKFQSSLMDWPNLKTAILSWKAMDEAKKNKKVKQLTRDNVLTFLDMDVLQDPEMVLIKAAMALLFYSKVNVGTISRAQSNQIQRLSSGGYKVQVTRPAKYRLREDVSFPIPPGPVSRALDQYLTLLEANLGQPIQGQFLKHDMDSSANLQQARLWKFPTIVAKRLGLSEPDQYHGGRSFYMEHRNGPSTYGAAIAMEIRNLQQNLDLTAFPIADVEDFGSKTGSRAKSEYKIQWQSFIAFCQSNAPQEDDYIRYYKYLRSNKNSLSSTLANKRSRLNFYHNRIFGVSVNSFSRLNELLSQYRAEDRDKGLLGLKKFTQAELEHFFTHEDFSTPLWVLKKAAAAIIMAGKLSPQQLNRLQVGDVMLSQEGYWVSYDPKSDEDRANFLVPFKMATQPTLNLASYVKTYMDSVAKNKRYLEGAFFRRHNHPFGFMEEPLAIGTLKSIGNAVAKALKLEQAYYYRNCAFLVDEATKMPPVYKSKLDPKRRCRPQKRKRITNFESNSDSD</sequence>
<dbReference type="Proteomes" id="UP000318571">
    <property type="component" value="Chromosome 12"/>
</dbReference>
<gene>
    <name evidence="2" type="ORF">TCAL_16760</name>
</gene>
<comment type="caution">
    <text evidence="2">The sequence shown here is derived from an EMBL/GenBank/DDBJ whole genome shotgun (WGS) entry which is preliminary data.</text>
</comment>
<protein>
    <submittedName>
        <fullName evidence="2">Uncharacterized protein</fullName>
    </submittedName>
</protein>
<name>A0A553PSM7_TIGCA</name>
<evidence type="ECO:0000256" key="1">
    <source>
        <dbReference type="SAM" id="MobiDB-lite"/>
    </source>
</evidence>
<dbReference type="EMBL" id="VCGU01000001">
    <property type="protein sequence ID" value="TRY80665.1"/>
    <property type="molecule type" value="Genomic_DNA"/>
</dbReference>
<keyword evidence="3" id="KW-1185">Reference proteome</keyword>
<feature type="compositionally biased region" description="Basic residues" evidence="1">
    <location>
        <begin position="835"/>
        <end position="845"/>
    </location>
</feature>